<dbReference type="PANTHER" id="PTHR34193">
    <property type="entry name" value="OS11G0199801 PROTEIN"/>
    <property type="match status" value="1"/>
</dbReference>
<protein>
    <submittedName>
        <fullName evidence="2">Uncharacterized protein</fullName>
    </submittedName>
</protein>
<dbReference type="PANTHER" id="PTHR34193:SF1">
    <property type="entry name" value="EXPRESSED PROTEIN"/>
    <property type="match status" value="1"/>
</dbReference>
<proteinExistence type="predicted"/>
<name>A0AA86VNP7_9FABA</name>
<feature type="region of interest" description="Disordered" evidence="1">
    <location>
        <begin position="199"/>
        <end position="278"/>
    </location>
</feature>
<accession>A0AA86VNP7</accession>
<sequence length="293" mass="32011">MFDPRRDQQPTISFPLSNEKGHITTHSYDTWGVTNSGVVASKKPPKTYKNCHSCNDMEVQFGTGAKVDDESGMCSPPLWSTSPSKSPHQRKNYYRCLSPASKTQAIARGQRELMEMVKNMPESSYELSLKDLVEHPRVEVGQEKGVNGVKGAEGRKLSSKNVHSRMVDKKGQVKRSGNIDSGGFYLKMVFPISLGSKKKSKNETLVNSSPNKVSPRTSVSDGSTKGFDKEWWKKSLSASGGESDSGVSSINSGSMKSSGSSNSSGSSRSNSRHEVSGSSCWPFIRRLESLSQK</sequence>
<dbReference type="Gramene" id="rna-AYBTSS11_LOCUS23971">
    <property type="protein sequence ID" value="CAJ1971961.1"/>
    <property type="gene ID" value="gene-AYBTSS11_LOCUS23971"/>
</dbReference>
<dbReference type="Proteomes" id="UP001189624">
    <property type="component" value="Chromosome 8"/>
</dbReference>
<organism evidence="2 3">
    <name type="scientific">Sphenostylis stenocarpa</name>
    <dbReference type="NCBI Taxonomy" id="92480"/>
    <lineage>
        <taxon>Eukaryota</taxon>
        <taxon>Viridiplantae</taxon>
        <taxon>Streptophyta</taxon>
        <taxon>Embryophyta</taxon>
        <taxon>Tracheophyta</taxon>
        <taxon>Spermatophyta</taxon>
        <taxon>Magnoliopsida</taxon>
        <taxon>eudicotyledons</taxon>
        <taxon>Gunneridae</taxon>
        <taxon>Pentapetalae</taxon>
        <taxon>rosids</taxon>
        <taxon>fabids</taxon>
        <taxon>Fabales</taxon>
        <taxon>Fabaceae</taxon>
        <taxon>Papilionoideae</taxon>
        <taxon>50 kb inversion clade</taxon>
        <taxon>NPAAA clade</taxon>
        <taxon>indigoferoid/millettioid clade</taxon>
        <taxon>Phaseoleae</taxon>
        <taxon>Sphenostylis</taxon>
    </lineage>
</organism>
<feature type="compositionally biased region" description="Low complexity" evidence="1">
    <location>
        <begin position="241"/>
        <end position="269"/>
    </location>
</feature>
<feature type="compositionally biased region" description="Polar residues" evidence="1">
    <location>
        <begin position="203"/>
        <end position="223"/>
    </location>
</feature>
<dbReference type="AlphaFoldDB" id="A0AA86VNP7"/>
<evidence type="ECO:0000313" key="3">
    <source>
        <dbReference type="Proteomes" id="UP001189624"/>
    </source>
</evidence>
<evidence type="ECO:0000256" key="1">
    <source>
        <dbReference type="SAM" id="MobiDB-lite"/>
    </source>
</evidence>
<feature type="region of interest" description="Disordered" evidence="1">
    <location>
        <begin position="149"/>
        <end position="175"/>
    </location>
</feature>
<dbReference type="EMBL" id="OY731405">
    <property type="protein sequence ID" value="CAJ1971961.1"/>
    <property type="molecule type" value="Genomic_DNA"/>
</dbReference>
<reference evidence="2" key="1">
    <citation type="submission" date="2023-10" db="EMBL/GenBank/DDBJ databases">
        <authorList>
            <person name="Domelevo Entfellner J.-B."/>
        </authorList>
    </citation>
    <scope>NUCLEOTIDE SEQUENCE</scope>
</reference>
<evidence type="ECO:0000313" key="2">
    <source>
        <dbReference type="EMBL" id="CAJ1971961.1"/>
    </source>
</evidence>
<keyword evidence="3" id="KW-1185">Reference proteome</keyword>
<gene>
    <name evidence="2" type="ORF">AYBTSS11_LOCUS23971</name>
</gene>